<keyword evidence="5" id="KW-1185">Reference proteome</keyword>
<evidence type="ECO:0000256" key="1">
    <source>
        <dbReference type="ARBA" id="ARBA00022729"/>
    </source>
</evidence>
<organism evidence="4 5">
    <name type="scientific">Amycolatopsis echigonensis</name>
    <dbReference type="NCBI Taxonomy" id="2576905"/>
    <lineage>
        <taxon>Bacteria</taxon>
        <taxon>Bacillati</taxon>
        <taxon>Actinomycetota</taxon>
        <taxon>Actinomycetes</taxon>
        <taxon>Pseudonocardiales</taxon>
        <taxon>Pseudonocardiaceae</taxon>
        <taxon>Amycolatopsis</taxon>
    </lineage>
</organism>
<dbReference type="PANTHER" id="PTHR30570:SF1">
    <property type="entry name" value="PHOSPHATE-BINDING PROTEIN PSTS"/>
    <property type="match status" value="1"/>
</dbReference>
<name>A0A2N3WKD9_9PSEU</name>
<dbReference type="SUPFAM" id="SSF53850">
    <property type="entry name" value="Periplasmic binding protein-like II"/>
    <property type="match status" value="1"/>
</dbReference>
<dbReference type="AlphaFoldDB" id="A0A2N3WKD9"/>
<sequence>MDILGSGKGEATVSFGDVLRALAEVLTSDRGIVPIAVVAGATILAPIVDRYVVRRRRVIYRELYNSKIGLNPVTLSDQENGAVQADPELVRTVRLLEPLSVVVIRIRNTGSFDIGPDDWEHPLQFTFGRRVVWDARVSDAKDGLREVVRNGLEFFTHDQPTPESDTARLSGVRALLSQRLSGFLRQPESPVPAVQTPQWHGVRLEQLSLKRREKFKLVVVLREPDDWRGGSLSKELDVVGRLSGGRIKDERKQRWLSWPVVTVAIGVLLSGVLLSTLIVAASRGPAPGCGSGTLAVHGSSAFARIMNSVATEYHGQCPGATITTQAVGSVSAVRELGPLPADQKDSLAVLSDGKAPDAGPDLVMQPVAVLVYSLVVNKSVGVDHLRSEQVRGIFSGKYTNWAQLRDGPSVPIRVVGRGQESGTRKTFEEKVLGAAEPGLSSDDCRTPIRDPHAAVVRCERGTTDDLLRAVGETPGAIGYADVPAAKIAAAGGQVAMAKLDDRYPDVTSIDAGYRFWTVEYLYTKGVPENDSLLKQFIDYLRSSTARAELQDAGYTPCVTKQGLLDQYCTRPDA</sequence>
<feature type="transmembrane region" description="Helical" evidence="2">
    <location>
        <begin position="32"/>
        <end position="53"/>
    </location>
</feature>
<dbReference type="Pfam" id="PF12849">
    <property type="entry name" value="PBP_like_2"/>
    <property type="match status" value="1"/>
</dbReference>
<keyword evidence="2" id="KW-0812">Transmembrane</keyword>
<feature type="transmembrane region" description="Helical" evidence="2">
    <location>
        <begin position="255"/>
        <end position="281"/>
    </location>
</feature>
<proteinExistence type="predicted"/>
<keyword evidence="2" id="KW-1133">Transmembrane helix</keyword>
<protein>
    <submittedName>
        <fullName evidence="4">ABC-type phosphate transport system substrate-binding protein</fullName>
    </submittedName>
</protein>
<dbReference type="PANTHER" id="PTHR30570">
    <property type="entry name" value="PERIPLASMIC PHOSPHATE BINDING COMPONENT OF PHOSPHATE ABC TRANSPORTER"/>
    <property type="match status" value="1"/>
</dbReference>
<evidence type="ECO:0000259" key="3">
    <source>
        <dbReference type="Pfam" id="PF12849"/>
    </source>
</evidence>
<reference evidence="4 5" key="1">
    <citation type="submission" date="2017-12" db="EMBL/GenBank/DDBJ databases">
        <title>Sequencing the genomes of 1000 Actinobacteria strains.</title>
        <authorList>
            <person name="Klenk H.-P."/>
        </authorList>
    </citation>
    <scope>NUCLEOTIDE SEQUENCE [LARGE SCALE GENOMIC DNA]</scope>
    <source>
        <strain evidence="4 5">DSM 45165</strain>
    </source>
</reference>
<evidence type="ECO:0000256" key="2">
    <source>
        <dbReference type="SAM" id="Phobius"/>
    </source>
</evidence>
<dbReference type="EMBL" id="PJMY01000003">
    <property type="protein sequence ID" value="PKV94326.1"/>
    <property type="molecule type" value="Genomic_DNA"/>
</dbReference>
<gene>
    <name evidence="4" type="ORF">ATK30_5202</name>
</gene>
<accession>A0A2N3WKD9</accession>
<evidence type="ECO:0000313" key="4">
    <source>
        <dbReference type="EMBL" id="PKV94326.1"/>
    </source>
</evidence>
<keyword evidence="1" id="KW-0732">Signal</keyword>
<dbReference type="Proteomes" id="UP000233750">
    <property type="component" value="Unassembled WGS sequence"/>
</dbReference>
<feature type="domain" description="PBP" evidence="3">
    <location>
        <begin position="286"/>
        <end position="542"/>
    </location>
</feature>
<dbReference type="InterPro" id="IPR024370">
    <property type="entry name" value="PBP_domain"/>
</dbReference>
<keyword evidence="2" id="KW-0472">Membrane</keyword>
<comment type="caution">
    <text evidence="4">The sequence shown here is derived from an EMBL/GenBank/DDBJ whole genome shotgun (WGS) entry which is preliminary data.</text>
</comment>
<evidence type="ECO:0000313" key="5">
    <source>
        <dbReference type="Proteomes" id="UP000233750"/>
    </source>
</evidence>
<dbReference type="Gene3D" id="3.40.190.10">
    <property type="entry name" value="Periplasmic binding protein-like II"/>
    <property type="match status" value="2"/>
</dbReference>
<dbReference type="InterPro" id="IPR050811">
    <property type="entry name" value="Phosphate_ABC_transporter"/>
</dbReference>